<sequence length="129" mass="13847">MLAKVLTIATVVVAMAVPRYTEALSVDYIWDIIKWQAGQSHGNPTAPVTGWYDFNISAPEYGEGQARVPAFFAHCAGSAGGNPLSSEYSNCDLEKADETAEVAVLARVLPDPDRTQAHIATSYLFNAGE</sequence>
<dbReference type="EMBL" id="JBANMG010000002">
    <property type="protein sequence ID" value="KAK6957083.1"/>
    <property type="molecule type" value="Genomic_DNA"/>
</dbReference>
<gene>
    <name evidence="2" type="ORF">Daesc_002368</name>
</gene>
<keyword evidence="3" id="KW-1185">Reference proteome</keyword>
<keyword evidence="1" id="KW-0732">Signal</keyword>
<evidence type="ECO:0000313" key="2">
    <source>
        <dbReference type="EMBL" id="KAK6957083.1"/>
    </source>
</evidence>
<evidence type="ECO:0000256" key="1">
    <source>
        <dbReference type="SAM" id="SignalP"/>
    </source>
</evidence>
<proteinExistence type="predicted"/>
<evidence type="ECO:0000313" key="3">
    <source>
        <dbReference type="Proteomes" id="UP001369815"/>
    </source>
</evidence>
<dbReference type="AlphaFoldDB" id="A0AAX6MXD3"/>
<reference evidence="2 3" key="1">
    <citation type="journal article" date="2024" name="Front Chem Biol">
        <title>Unveiling the potential of Daldinia eschscholtzii MFLUCC 19-0629 through bioactivity and bioinformatics studies for enhanced sustainable agriculture production.</title>
        <authorList>
            <person name="Brooks S."/>
            <person name="Weaver J.A."/>
            <person name="Klomchit A."/>
            <person name="Alharthi S.A."/>
            <person name="Onlamun T."/>
            <person name="Nurani R."/>
            <person name="Vong T.K."/>
            <person name="Alberti F."/>
            <person name="Greco C."/>
        </authorList>
    </citation>
    <scope>NUCLEOTIDE SEQUENCE [LARGE SCALE GENOMIC DNA]</scope>
    <source>
        <strain evidence="2">MFLUCC 19-0629</strain>
    </source>
</reference>
<accession>A0AAX6MXD3</accession>
<protein>
    <submittedName>
        <fullName evidence="2">Uncharacterized protein</fullName>
    </submittedName>
</protein>
<dbReference type="Proteomes" id="UP001369815">
    <property type="component" value="Unassembled WGS sequence"/>
</dbReference>
<organism evidence="2 3">
    <name type="scientific">Daldinia eschscholtzii</name>
    <dbReference type="NCBI Taxonomy" id="292717"/>
    <lineage>
        <taxon>Eukaryota</taxon>
        <taxon>Fungi</taxon>
        <taxon>Dikarya</taxon>
        <taxon>Ascomycota</taxon>
        <taxon>Pezizomycotina</taxon>
        <taxon>Sordariomycetes</taxon>
        <taxon>Xylariomycetidae</taxon>
        <taxon>Xylariales</taxon>
        <taxon>Hypoxylaceae</taxon>
        <taxon>Daldinia</taxon>
    </lineage>
</organism>
<feature type="signal peptide" evidence="1">
    <location>
        <begin position="1"/>
        <end position="23"/>
    </location>
</feature>
<name>A0AAX6MXD3_9PEZI</name>
<feature type="chain" id="PRO_5043982717" evidence="1">
    <location>
        <begin position="24"/>
        <end position="129"/>
    </location>
</feature>
<comment type="caution">
    <text evidence="2">The sequence shown here is derived from an EMBL/GenBank/DDBJ whole genome shotgun (WGS) entry which is preliminary data.</text>
</comment>